<dbReference type="NCBIfam" id="TIGR01643">
    <property type="entry name" value="YD_repeat_2x"/>
    <property type="match status" value="9"/>
</dbReference>
<feature type="region of interest" description="Disordered" evidence="2">
    <location>
        <begin position="136"/>
        <end position="159"/>
    </location>
</feature>
<dbReference type="Pfam" id="PF20148">
    <property type="entry name" value="DUF6531"/>
    <property type="match status" value="1"/>
</dbReference>
<keyword evidence="3" id="KW-1133">Transmembrane helix</keyword>
<evidence type="ECO:0000259" key="4">
    <source>
        <dbReference type="Pfam" id="PF20148"/>
    </source>
</evidence>
<dbReference type="Pfam" id="PF05593">
    <property type="entry name" value="RHS_repeat"/>
    <property type="match status" value="4"/>
</dbReference>
<keyword evidence="1" id="KW-0677">Repeat</keyword>
<dbReference type="InterPro" id="IPR032871">
    <property type="entry name" value="AHH_dom_containing"/>
</dbReference>
<feature type="compositionally biased region" description="Acidic residues" evidence="2">
    <location>
        <begin position="139"/>
        <end position="149"/>
    </location>
</feature>
<keyword evidence="3" id="KW-0812">Transmembrane</keyword>
<evidence type="ECO:0000256" key="3">
    <source>
        <dbReference type="SAM" id="Phobius"/>
    </source>
</evidence>
<dbReference type="CDD" id="cd14742">
    <property type="entry name" value="PAAR_RHS"/>
    <property type="match status" value="1"/>
</dbReference>
<dbReference type="InterPro" id="IPR045351">
    <property type="entry name" value="DUF6531"/>
</dbReference>
<proteinExistence type="predicted"/>
<feature type="transmembrane region" description="Helical" evidence="3">
    <location>
        <begin position="23"/>
        <end position="45"/>
    </location>
</feature>
<keyword evidence="3" id="KW-0472">Membrane</keyword>
<evidence type="ECO:0000256" key="1">
    <source>
        <dbReference type="ARBA" id="ARBA00022737"/>
    </source>
</evidence>
<dbReference type="InterPro" id="IPR006530">
    <property type="entry name" value="YD"/>
</dbReference>
<dbReference type="EMBL" id="FRDA01000023">
    <property type="protein sequence ID" value="SHN28889.1"/>
    <property type="molecule type" value="Genomic_DNA"/>
</dbReference>
<dbReference type="InterPro" id="IPR056823">
    <property type="entry name" value="TEN-like_YD-shell"/>
</dbReference>
<dbReference type="PRINTS" id="PR00394">
    <property type="entry name" value="RHSPROTEIN"/>
</dbReference>
<dbReference type="InterPro" id="IPR050708">
    <property type="entry name" value="T6SS_VgrG/RHS"/>
</dbReference>
<dbReference type="PANTHER" id="PTHR32305">
    <property type="match status" value="1"/>
</dbReference>
<dbReference type="PANTHER" id="PTHR32305:SF15">
    <property type="entry name" value="PROTEIN RHSA-RELATED"/>
    <property type="match status" value="1"/>
</dbReference>
<dbReference type="OrthoDB" id="9816400at2"/>
<sequence>MSDALWAARLGDGLEHSSMMADILGGVLEVAAYAAIGSLATMAVVAATGITVATGGLGACVLGAVVGVIVGLAMSKTGADKGLSTICESLANGLFPPTVQATILTGSTDTLINSIPAARAAGAVPAHMNPMATLHSDDTAEETPTDEETAPAGPDSMSMKSLAAPEEEGFLDMAKGFFSQLWQPTVAMPVPGAVPKPLDLVTCMKHPPMPPQFLAEGSEKVSINGQPAVRSGDRSTCEAKVVSSGMVSSNVTIGGDSVVVREIRSGKTPGVGLALTVLMMLKGGKGKFRANLPCMLLAGVNSFVVSQVTGAITNAVAGSPNPVHAATGAKVLGGMDELDFVLPGVLPIDWQRFYNSRDERRDGLFGAGWSVTYEVSVRIEPHPDGGERLVYTDEQARRIDMGFIPLGGAVFGAGEGLAVKRSDSGQLLIESDDGLYRLFEPTRADPSLLRLSQLGDRNDNRVYLDYNDAGQLVRLRDTLDIVQIELVYSAQWPDRVQYIERLYPDQQRETLVTYNYDAQGDLAEVRNALGQVQRRFAYDAGQRMVEHQLPTGMRCFYEWAYIDGIEWRVVRHWTDAGDRYAFDYDLSQGITRVIDGLQRVSLRHWNAQHQITEYTDNLAKTWRFEWNDERQLLGAVDPKGGQYQYSYDDAGNLSETVDPLGRRESVVWLELWSLPLVETDAAGNSWQYRYDKRGNCTHEIDPLGQTTRYRYDERGQTIEIIDATDKHKTLEWNDLGQLVEHIDCSGYPTRFGYDRHGYLQVVTDALGERTLYEHDRKGRLLRCEWPDGRLEQYLRDTSGQLTGYVDPAGHTTRYQYDLRGQVRQRIDAVGRPVQFSYDAYGRLQALTNENGESYRFAWDAGDRLTQQQDLDGSARRYAYDALDDVIQMEYAPAPFGNGLALVPNEPVPPIVHQLERDAVGRLIAKVTDNGRTQYHYSRVDDLTGVAFVSASGEEQTLGFTYDALGQLLEEQSTAGSLKYHYDELGNVTQTQLPDGRWLNRLYYGSGHLHQINLDGQVISDFERDRLHREVLRTQGQLSTRSEYDRSGRLRSRKRRLASQSPILPAPAQKHFDYDPADNLISRLDQQPRGDQRQLLHYDATGRIMASQDSIQGQSETFAYDAAANLLDGPPASAGLVVHNKLLTYQDKRYRYDAFGRMIEKRSGSSRVQRFAYDAEHQLIEVRTEHGARTTVVTMTYDPLGRRIGKHEHDDHGFPLSVTRFTWDGMRLIQEHKHSQTSLYIYAEDGYDPLARVDGNGALQKIRYYHNDLNGLPEQLTETDGHTVWQARYRVWGNTAEEIREPYYLEEQNLRFQGQYLDRETGLHYNTFRFYDPDIGRFTTPDPIGLDGGLNTYAYGPNPFGWVDPWGWSPSSALDRSLGGTVGDNMQAQHLIPVAVWKDHKPFLDSIGMGGTRDTKSNGLHMPDSEAKARAVGSKIYHNGSHKNYSDLVDQKLSRISNRYRAKFISKAQARQQVESLQRSLRKKTVSGRIRTKSSTGRLC</sequence>
<dbReference type="InterPro" id="IPR022385">
    <property type="entry name" value="Rhs_assc_core"/>
</dbReference>
<gene>
    <name evidence="6" type="ORF">SAMN05216593_12357</name>
</gene>
<dbReference type="Gene3D" id="2.60.200.60">
    <property type="match status" value="1"/>
</dbReference>
<organism evidence="6 7">
    <name type="scientific">Pseudomonas asturiensis</name>
    <dbReference type="NCBI Taxonomy" id="1190415"/>
    <lineage>
        <taxon>Bacteria</taxon>
        <taxon>Pseudomonadati</taxon>
        <taxon>Pseudomonadota</taxon>
        <taxon>Gammaproteobacteria</taxon>
        <taxon>Pseudomonadales</taxon>
        <taxon>Pseudomonadaceae</taxon>
        <taxon>Pseudomonas</taxon>
    </lineage>
</organism>
<evidence type="ECO:0000313" key="7">
    <source>
        <dbReference type="Proteomes" id="UP000183983"/>
    </source>
</evidence>
<feature type="transmembrane region" description="Helical" evidence="3">
    <location>
        <begin position="52"/>
        <end position="74"/>
    </location>
</feature>
<name>A0A1M7QDK5_9PSED</name>
<evidence type="ECO:0000256" key="2">
    <source>
        <dbReference type="SAM" id="MobiDB-lite"/>
    </source>
</evidence>
<feature type="domain" description="Teneurin-like YD-shell" evidence="5">
    <location>
        <begin position="915"/>
        <end position="1341"/>
    </location>
</feature>
<reference evidence="6 7" key="1">
    <citation type="submission" date="2016-11" db="EMBL/GenBank/DDBJ databases">
        <authorList>
            <person name="Jaros S."/>
            <person name="Januszkiewicz K."/>
            <person name="Wedrychowicz H."/>
        </authorList>
    </citation>
    <scope>NUCLEOTIDE SEQUENCE [LARGE SCALE GENOMIC DNA]</scope>
    <source>
        <strain evidence="6 7">LMG 26898</strain>
    </source>
</reference>
<feature type="domain" description="Teneurin-like YD-shell" evidence="5">
    <location>
        <begin position="583"/>
        <end position="725"/>
    </location>
</feature>
<dbReference type="Pfam" id="PF05488">
    <property type="entry name" value="PAAR_motif"/>
    <property type="match status" value="1"/>
</dbReference>
<accession>A0A1M7QDK5</accession>
<feature type="region of interest" description="Disordered" evidence="2">
    <location>
        <begin position="1033"/>
        <end position="1068"/>
    </location>
</feature>
<evidence type="ECO:0000259" key="5">
    <source>
        <dbReference type="Pfam" id="PF25023"/>
    </source>
</evidence>
<dbReference type="Gene3D" id="2.180.10.10">
    <property type="entry name" value="RHS repeat-associated core"/>
    <property type="match status" value="3"/>
</dbReference>
<dbReference type="InterPro" id="IPR008727">
    <property type="entry name" value="PAAR_motif"/>
</dbReference>
<evidence type="ECO:0000313" key="6">
    <source>
        <dbReference type="EMBL" id="SHN28889.1"/>
    </source>
</evidence>
<dbReference type="NCBIfam" id="TIGR03696">
    <property type="entry name" value="Rhs_assc_core"/>
    <property type="match status" value="1"/>
</dbReference>
<dbReference type="STRING" id="1190415.SAMN05216593_12357"/>
<dbReference type="Pfam" id="PF14412">
    <property type="entry name" value="AHH"/>
    <property type="match status" value="1"/>
</dbReference>
<feature type="domain" description="DUF6531" evidence="4">
    <location>
        <begin position="321"/>
        <end position="400"/>
    </location>
</feature>
<dbReference type="Proteomes" id="UP000183983">
    <property type="component" value="Unassembled WGS sequence"/>
</dbReference>
<dbReference type="RefSeq" id="WP_084537201.1">
    <property type="nucleotide sequence ID" value="NZ_FRDA01000023.1"/>
</dbReference>
<dbReference type="Pfam" id="PF25023">
    <property type="entry name" value="TEN_YD-shell"/>
    <property type="match status" value="2"/>
</dbReference>
<dbReference type="InterPro" id="IPR031325">
    <property type="entry name" value="RHS_repeat"/>
</dbReference>
<protein>
    <submittedName>
        <fullName evidence="6">RHS repeat-associated core domain-containing protein</fullName>
    </submittedName>
</protein>